<dbReference type="AlphaFoldDB" id="A0A9J5WFQ4"/>
<dbReference type="OrthoDB" id="1325585at2759"/>
<evidence type="ECO:0000313" key="2">
    <source>
        <dbReference type="Proteomes" id="UP000824120"/>
    </source>
</evidence>
<accession>A0A9J5WFQ4</accession>
<keyword evidence="2" id="KW-1185">Reference proteome</keyword>
<organism evidence="1 2">
    <name type="scientific">Solanum commersonii</name>
    <name type="common">Commerson's wild potato</name>
    <name type="synonym">Commerson's nightshade</name>
    <dbReference type="NCBI Taxonomy" id="4109"/>
    <lineage>
        <taxon>Eukaryota</taxon>
        <taxon>Viridiplantae</taxon>
        <taxon>Streptophyta</taxon>
        <taxon>Embryophyta</taxon>
        <taxon>Tracheophyta</taxon>
        <taxon>Spermatophyta</taxon>
        <taxon>Magnoliopsida</taxon>
        <taxon>eudicotyledons</taxon>
        <taxon>Gunneridae</taxon>
        <taxon>Pentapetalae</taxon>
        <taxon>asterids</taxon>
        <taxon>lamiids</taxon>
        <taxon>Solanales</taxon>
        <taxon>Solanaceae</taxon>
        <taxon>Solanoideae</taxon>
        <taxon>Solaneae</taxon>
        <taxon>Solanum</taxon>
    </lineage>
</organism>
<dbReference type="EMBL" id="JACXVP010000011">
    <property type="protein sequence ID" value="KAG5574595.1"/>
    <property type="molecule type" value="Genomic_DNA"/>
</dbReference>
<proteinExistence type="predicted"/>
<protein>
    <submittedName>
        <fullName evidence="1">Uncharacterized protein</fullName>
    </submittedName>
</protein>
<dbReference type="Proteomes" id="UP000824120">
    <property type="component" value="Chromosome 11"/>
</dbReference>
<sequence length="71" mass="7698">MNFDDVDLLEIYLISGNVGKHFIVSSRSSGRTLLISPSKSYAVDVVAFSNCRILLAGCVEDNIVNSSEFGI</sequence>
<name>A0A9J5WFQ4_SOLCO</name>
<gene>
    <name evidence="1" type="ORF">H5410_054729</name>
</gene>
<comment type="caution">
    <text evidence="1">The sequence shown here is derived from an EMBL/GenBank/DDBJ whole genome shotgun (WGS) entry which is preliminary data.</text>
</comment>
<evidence type="ECO:0000313" key="1">
    <source>
        <dbReference type="EMBL" id="KAG5574595.1"/>
    </source>
</evidence>
<reference evidence="1 2" key="1">
    <citation type="submission" date="2020-09" db="EMBL/GenBank/DDBJ databases">
        <title>De no assembly of potato wild relative species, Solanum commersonii.</title>
        <authorList>
            <person name="Cho K."/>
        </authorList>
    </citation>
    <scope>NUCLEOTIDE SEQUENCE [LARGE SCALE GENOMIC DNA]</scope>
    <source>
        <strain evidence="1">LZ3.2</strain>
        <tissue evidence="1">Leaf</tissue>
    </source>
</reference>